<sequence length="310" mass="32096">MTGMAGDGDGAARVAVFGRPGCGRRTVSRVLVAAGLEVVSTDQVPDVEVYVVAETLKPEDRTFLAARRRPCVAVLNKADLTGFGGDGPVAAAARRCAQQESVGVPLLPLAGLSALAALDDAVLDARALAALQVLTTEPANLGSTDGFVAGVHRVSADDRARLLAALDLFGIAHAVRALRDGADAAGIRAVLRQASAVEDVVTTVTRLAAAGRYRRLLDGIPADRCGDDAVVAARMAAAIAVVEADGLRVDEAATAPALLRRAVSWQRYGCGPVSQLHRSCSADIVRGSLRLWERAGGIPEPPGRRHRAPA</sequence>
<name>A0A6N4WGF5_9MYCO</name>
<proteinExistence type="predicted"/>
<dbReference type="EMBL" id="AP022620">
    <property type="protein sequence ID" value="BBZ79002.1"/>
    <property type="molecule type" value="Genomic_DNA"/>
</dbReference>
<dbReference type="AlphaFoldDB" id="A0A6N4WGF5"/>
<gene>
    <name evidence="1" type="ORF">MANY_43390</name>
</gene>
<evidence type="ECO:0000313" key="2">
    <source>
        <dbReference type="Proteomes" id="UP000467249"/>
    </source>
</evidence>
<reference evidence="1 2" key="1">
    <citation type="journal article" date="2019" name="Emerg. Microbes Infect.">
        <title>Comprehensive subspecies identification of 175 nontuberculous mycobacteria species based on 7547 genomic profiles.</title>
        <authorList>
            <person name="Matsumoto Y."/>
            <person name="Kinjo T."/>
            <person name="Motooka D."/>
            <person name="Nabeya D."/>
            <person name="Jung N."/>
            <person name="Uechi K."/>
            <person name="Horii T."/>
            <person name="Iida T."/>
            <person name="Fujita J."/>
            <person name="Nakamura S."/>
        </authorList>
    </citation>
    <scope>NUCLEOTIDE SEQUENCE [LARGE SCALE GENOMIC DNA]</scope>
    <source>
        <strain evidence="1 2">JCM 30275</strain>
    </source>
</reference>
<keyword evidence="2" id="KW-1185">Reference proteome</keyword>
<evidence type="ECO:0000313" key="1">
    <source>
        <dbReference type="EMBL" id="BBZ79002.1"/>
    </source>
</evidence>
<accession>A0A6N4WGF5</accession>
<dbReference type="Proteomes" id="UP000467249">
    <property type="component" value="Chromosome"/>
</dbReference>
<protein>
    <submittedName>
        <fullName evidence="1">Uncharacterized protein</fullName>
    </submittedName>
</protein>
<dbReference type="KEGG" id="many:MANY_43390"/>
<organism evidence="1 2">
    <name type="scientific">Mycolicibacterium anyangense</name>
    <dbReference type="NCBI Taxonomy" id="1431246"/>
    <lineage>
        <taxon>Bacteria</taxon>
        <taxon>Bacillati</taxon>
        <taxon>Actinomycetota</taxon>
        <taxon>Actinomycetes</taxon>
        <taxon>Mycobacteriales</taxon>
        <taxon>Mycobacteriaceae</taxon>
        <taxon>Mycolicibacterium</taxon>
    </lineage>
</organism>